<feature type="domain" description="HAT C-terminal dimerisation" evidence="1">
    <location>
        <begin position="63"/>
        <end position="121"/>
    </location>
</feature>
<dbReference type="SUPFAM" id="SSF53098">
    <property type="entry name" value="Ribonuclease H-like"/>
    <property type="match status" value="1"/>
</dbReference>
<evidence type="ECO:0000313" key="2">
    <source>
        <dbReference type="EMBL" id="KAI6658913.1"/>
    </source>
</evidence>
<organism evidence="2 3">
    <name type="scientific">Oopsacas minuta</name>
    <dbReference type="NCBI Taxonomy" id="111878"/>
    <lineage>
        <taxon>Eukaryota</taxon>
        <taxon>Metazoa</taxon>
        <taxon>Porifera</taxon>
        <taxon>Hexactinellida</taxon>
        <taxon>Hexasterophora</taxon>
        <taxon>Lyssacinosida</taxon>
        <taxon>Leucopsacidae</taxon>
        <taxon>Oopsacas</taxon>
    </lineage>
</organism>
<dbReference type="InterPro" id="IPR008906">
    <property type="entry name" value="HATC_C_dom"/>
</dbReference>
<dbReference type="Proteomes" id="UP001165289">
    <property type="component" value="Unassembled WGS sequence"/>
</dbReference>
<reference evidence="2 3" key="1">
    <citation type="journal article" date="2023" name="BMC Biol.">
        <title>The compact genome of the sponge Oopsacas minuta (Hexactinellida) is lacking key metazoan core genes.</title>
        <authorList>
            <person name="Santini S."/>
            <person name="Schenkelaars Q."/>
            <person name="Jourda C."/>
            <person name="Duchesne M."/>
            <person name="Belahbib H."/>
            <person name="Rocher C."/>
            <person name="Selva M."/>
            <person name="Riesgo A."/>
            <person name="Vervoort M."/>
            <person name="Leys S.P."/>
            <person name="Kodjabachian L."/>
            <person name="Le Bivic A."/>
            <person name="Borchiellini C."/>
            <person name="Claverie J.M."/>
            <person name="Renard E."/>
        </authorList>
    </citation>
    <scope>NUCLEOTIDE SEQUENCE [LARGE SCALE GENOMIC DNA]</scope>
    <source>
        <strain evidence="2">SPO-2</strain>
    </source>
</reference>
<evidence type="ECO:0000313" key="3">
    <source>
        <dbReference type="Proteomes" id="UP001165289"/>
    </source>
</evidence>
<comment type="caution">
    <text evidence="2">The sequence shown here is derived from an EMBL/GenBank/DDBJ whole genome shotgun (WGS) entry which is preliminary data.</text>
</comment>
<dbReference type="InterPro" id="IPR052958">
    <property type="entry name" value="IFN-induced_PKR_regulator"/>
</dbReference>
<dbReference type="GO" id="GO:0046983">
    <property type="term" value="F:protein dimerization activity"/>
    <property type="evidence" value="ECO:0007669"/>
    <property type="project" value="InterPro"/>
</dbReference>
<dbReference type="AlphaFoldDB" id="A0AAV7KDF5"/>
<gene>
    <name evidence="2" type="ORF">LOD99_10906</name>
</gene>
<protein>
    <recommendedName>
        <fullName evidence="1">HAT C-terminal dimerisation domain-containing protein</fullName>
    </recommendedName>
</protein>
<sequence>MRDKANDLVNIYSDDLEPVYVDEIVQFSAFWNRYISSDSSKTEDTKQIRDFQRFKLITRNALDTTFPNMLITLQIYLSLMVTNCSGERSFSTLKRTKDGVRSTMDQNRLNVLSLLRIENELLQEIDVQSAIRDFACRKARQCFFCFTYGMPVRLWVEKSKQLVVKEKQSAVESFRRQVAPFVDVVALCATQELAMIKVDPITRLLEAMWK</sequence>
<evidence type="ECO:0000259" key="1">
    <source>
        <dbReference type="Pfam" id="PF05699"/>
    </source>
</evidence>
<dbReference type="EMBL" id="JAKMXF010000072">
    <property type="protein sequence ID" value="KAI6658913.1"/>
    <property type="molecule type" value="Genomic_DNA"/>
</dbReference>
<accession>A0AAV7KDF5</accession>
<dbReference type="PANTHER" id="PTHR46289:SF14">
    <property type="entry name" value="DUF4371 DOMAIN-CONTAINING PROTEIN"/>
    <property type="match status" value="1"/>
</dbReference>
<dbReference type="InterPro" id="IPR012337">
    <property type="entry name" value="RNaseH-like_sf"/>
</dbReference>
<keyword evidence="3" id="KW-1185">Reference proteome</keyword>
<proteinExistence type="predicted"/>
<name>A0AAV7KDF5_9METZ</name>
<dbReference type="Pfam" id="PF05699">
    <property type="entry name" value="Dimer_Tnp_hAT"/>
    <property type="match status" value="1"/>
</dbReference>
<dbReference type="PANTHER" id="PTHR46289">
    <property type="entry name" value="52 KDA REPRESSOR OF THE INHIBITOR OF THE PROTEIN KINASE-LIKE PROTEIN-RELATED"/>
    <property type="match status" value="1"/>
</dbReference>